<evidence type="ECO:0000256" key="5">
    <source>
        <dbReference type="ARBA" id="ARBA00023186"/>
    </source>
</evidence>
<dbReference type="InterPro" id="IPR013783">
    <property type="entry name" value="Ig-like_fold"/>
</dbReference>
<organism evidence="8 9">
    <name type="scientific">Pseudomonas baltica</name>
    <dbReference type="NCBI Taxonomy" id="2762576"/>
    <lineage>
        <taxon>Bacteria</taxon>
        <taxon>Pseudomonadati</taxon>
        <taxon>Pseudomonadota</taxon>
        <taxon>Gammaproteobacteria</taxon>
        <taxon>Pseudomonadales</taxon>
        <taxon>Pseudomonadaceae</taxon>
        <taxon>Pseudomonas</taxon>
    </lineage>
</organism>
<feature type="chain" id="PRO_5031201267" evidence="6">
    <location>
        <begin position="29"/>
        <end position="242"/>
    </location>
</feature>
<dbReference type="InterPro" id="IPR008962">
    <property type="entry name" value="PapD-like_sf"/>
</dbReference>
<proteinExistence type="inferred from homology"/>
<dbReference type="AlphaFoldDB" id="A0A7X1G8I6"/>
<protein>
    <submittedName>
        <fullName evidence="8">Fimbria/pilus periplasmic chaperone</fullName>
    </submittedName>
</protein>
<keyword evidence="4" id="KW-0574">Periplasm</keyword>
<feature type="signal peptide" evidence="6">
    <location>
        <begin position="1"/>
        <end position="28"/>
    </location>
</feature>
<dbReference type="NCBIfam" id="NF007392">
    <property type="entry name" value="PRK09918.1"/>
    <property type="match status" value="1"/>
</dbReference>
<dbReference type="Gene3D" id="2.60.40.10">
    <property type="entry name" value="Immunoglobulins"/>
    <property type="match status" value="1"/>
</dbReference>
<dbReference type="InterPro" id="IPR016147">
    <property type="entry name" value="Pili_assmbl_chaperone_N"/>
</dbReference>
<keyword evidence="5" id="KW-0143">Chaperone</keyword>
<dbReference type="Proteomes" id="UP000546173">
    <property type="component" value="Unassembled WGS sequence"/>
</dbReference>
<evidence type="ECO:0000256" key="6">
    <source>
        <dbReference type="SAM" id="SignalP"/>
    </source>
</evidence>
<dbReference type="GO" id="GO:0030288">
    <property type="term" value="C:outer membrane-bounded periplasmic space"/>
    <property type="evidence" value="ECO:0007669"/>
    <property type="project" value="InterPro"/>
</dbReference>
<evidence type="ECO:0000256" key="2">
    <source>
        <dbReference type="ARBA" id="ARBA00007399"/>
    </source>
</evidence>
<dbReference type="InterPro" id="IPR036316">
    <property type="entry name" value="Pili_assmbl_chap_C_dom_sf"/>
</dbReference>
<evidence type="ECO:0000313" key="9">
    <source>
        <dbReference type="Proteomes" id="UP000546173"/>
    </source>
</evidence>
<dbReference type="InterPro" id="IPR050643">
    <property type="entry name" value="Periplasmic_pilus_chap"/>
</dbReference>
<evidence type="ECO:0000313" key="8">
    <source>
        <dbReference type="EMBL" id="MBC2680111.1"/>
    </source>
</evidence>
<comment type="caution">
    <text evidence="8">The sequence shown here is derived from an EMBL/GenBank/DDBJ whole genome shotgun (WGS) entry which is preliminary data.</text>
</comment>
<evidence type="ECO:0000259" key="7">
    <source>
        <dbReference type="Pfam" id="PF00345"/>
    </source>
</evidence>
<keyword evidence="3 6" id="KW-0732">Signal</keyword>
<dbReference type="EMBL" id="JACMYH010000005">
    <property type="protein sequence ID" value="MBC2680111.1"/>
    <property type="molecule type" value="Genomic_DNA"/>
</dbReference>
<feature type="domain" description="Pili assembly chaperone N-terminal" evidence="7">
    <location>
        <begin position="31"/>
        <end position="147"/>
    </location>
</feature>
<dbReference type="PANTHER" id="PTHR30251:SF3">
    <property type="entry name" value="FIMBRIAL CHAPARONE PROTEIN"/>
    <property type="match status" value="1"/>
</dbReference>
<dbReference type="PRINTS" id="PR00969">
    <property type="entry name" value="CHAPERONPILI"/>
</dbReference>
<dbReference type="Pfam" id="PF00345">
    <property type="entry name" value="PapD_N"/>
    <property type="match status" value="1"/>
</dbReference>
<comment type="subcellular location">
    <subcellularLocation>
        <location evidence="1">Periplasm</location>
    </subcellularLocation>
</comment>
<keyword evidence="9" id="KW-1185">Reference proteome</keyword>
<dbReference type="PANTHER" id="PTHR30251">
    <property type="entry name" value="PILUS ASSEMBLY CHAPERONE"/>
    <property type="match status" value="1"/>
</dbReference>
<evidence type="ECO:0000256" key="3">
    <source>
        <dbReference type="ARBA" id="ARBA00022729"/>
    </source>
</evidence>
<gene>
    <name evidence="8" type="ORF">H7993_17065</name>
</gene>
<dbReference type="GO" id="GO:0071555">
    <property type="term" value="P:cell wall organization"/>
    <property type="evidence" value="ECO:0007669"/>
    <property type="project" value="InterPro"/>
</dbReference>
<evidence type="ECO:0000256" key="1">
    <source>
        <dbReference type="ARBA" id="ARBA00004418"/>
    </source>
</evidence>
<dbReference type="RefSeq" id="WP_185795088.1">
    <property type="nucleotide sequence ID" value="NZ_JACMYH010000005.1"/>
</dbReference>
<dbReference type="SUPFAM" id="SSF49354">
    <property type="entry name" value="PapD-like"/>
    <property type="match status" value="1"/>
</dbReference>
<dbReference type="InterPro" id="IPR001829">
    <property type="entry name" value="Pili_assmbl_chaperone_bac"/>
</dbReference>
<dbReference type="SUPFAM" id="SSF49584">
    <property type="entry name" value="Periplasmic chaperone C-domain"/>
    <property type="match status" value="1"/>
</dbReference>
<name>A0A7X1G8I6_9PSED</name>
<sequence>MNRRRPFPLLSLYLGVTTVLTCSPGLHADGMIPETSVVIVYEGQAEAAIKVTNSDPSPALLHVTLEHIPEDSASLLFVTPPLSRVEAGESQLVRFILSNPEPLTTQRLKRVIFEGLAQAGQPGKPGEARVSVNVRQNLPVILHPKGLARNAEPWKGLRWSLHDGHMVVSNPSPYVVRMAQELHSLPSQTPWQLPRSYLLPGDRLVLASHPSAAADSEVVFSPATVYGFAVAPQRTTLHRALP</sequence>
<accession>A0A7X1G8I6</accession>
<evidence type="ECO:0000256" key="4">
    <source>
        <dbReference type="ARBA" id="ARBA00022764"/>
    </source>
</evidence>
<reference evidence="8 9" key="1">
    <citation type="submission" date="2020-08" db="EMBL/GenBank/DDBJ databases">
        <title>Pseudomonas sp. nov.</title>
        <authorList>
            <person name="Gieschler S."/>
            <person name="Fiedler G."/>
            <person name="Brinks E."/>
            <person name="Boehnlein C."/>
            <person name="Franz C.M.A.P."/>
            <person name="Kabisch J."/>
        </authorList>
    </citation>
    <scope>NUCLEOTIDE SEQUENCE [LARGE SCALE GENOMIC DNA]</scope>
    <source>
        <strain evidence="8 9">MBT-2</strain>
    </source>
</reference>
<comment type="similarity">
    <text evidence="2">Belongs to the periplasmic pilus chaperone family.</text>
</comment>